<dbReference type="EMBL" id="VIEB01000820">
    <property type="protein sequence ID" value="TQD80186.1"/>
    <property type="molecule type" value="Genomic_DNA"/>
</dbReference>
<dbReference type="AlphaFoldDB" id="A0A540L123"/>
<accession>A0A540L123</accession>
<dbReference type="Proteomes" id="UP000315295">
    <property type="component" value="Unassembled WGS sequence"/>
</dbReference>
<keyword evidence="5" id="KW-0175">Coiled coil</keyword>
<evidence type="ECO:0000256" key="3">
    <source>
        <dbReference type="ARBA" id="ARBA00022989"/>
    </source>
</evidence>
<dbReference type="PANTHER" id="PTHR31422:SF1">
    <property type="entry name" value="GTD-BINDING DOMAIN-CONTAINING PROTEIN"/>
    <property type="match status" value="1"/>
</dbReference>
<dbReference type="GO" id="GO:0016020">
    <property type="term" value="C:membrane"/>
    <property type="evidence" value="ECO:0007669"/>
    <property type="project" value="UniProtKB-SubCell"/>
</dbReference>
<feature type="compositionally biased region" description="Basic and acidic residues" evidence="6">
    <location>
        <begin position="486"/>
        <end position="528"/>
    </location>
</feature>
<evidence type="ECO:0000313" key="9">
    <source>
        <dbReference type="Proteomes" id="UP000315295"/>
    </source>
</evidence>
<comment type="subcellular location">
    <subcellularLocation>
        <location evidence="1">Membrane</location>
    </subcellularLocation>
</comment>
<dbReference type="InterPro" id="IPR007656">
    <property type="entry name" value="GTD-bd"/>
</dbReference>
<keyword evidence="4" id="KW-0472">Membrane</keyword>
<sequence>MVESFRSDFSQLGFVKIKFSPFAQHQKSEFCHITEMAEGGVPCGMPETDMITLTEALRAQQQLLQKLYSDLDKEREASSTAADEALSMILRLQGEKSAMRMEANQYKRLAEEKICHAEEALAIFEDLIYQKEMEIASLEFQLQAYRYKLLSMGCSTELGAGENVYPENLLFQRNDFGSGEGGVSGTIRRINSRGDFGNGETGVSEAIRRINSLPPLELKELLKSTSKRRWICFCACFLTKSADGFHVISSNHREFFVSGFVLIRCSAETGFFDFSQLGFVKIKFSPFAQHQKSEFCHITEMAEGGVPCGMPETDMITLTEALRAQQQLLQKLYSDLDKEREASSTAADEALSMILRLQGEKSAMRMEANQYKRLAEEKICHAEEALAIFEDLIYQKEMEIASLEFQLQAYRYKLLSMGCSTELGAGENVYPENLLFQRNDFGSGEGGVSGTIRRINSRGDFGNGETGVSEAIRRINSLPPLELKELLKSTVERDRDKDRDKERERERDRPMIPKPEPATKKQEKKVDQEVNVQSVDVEKKSPNYAGGNMNTIWEQIKKLDARVKEISDCKDYGKSALWKGPPSRTCSLPPIPKISISPKNEPASEEIIASLDQLKQSENLQGRDGPSCSSRVHDVFEDPQSYENHKAGEGEKKELNTLTVEVENRLGKPDLVMDEKSEAYVRDETDRVKKMLHIKKQENKIPKPRDGMSSVDSNLRERGVSGGVTESQQAKFQQLWRRIERLEGERNNIRQEISHAGEQELKLFREIHEHLNLIQSDMRSWKPKKPSPQDDEPLHNVMERKDMTKRYLNLLYLEKSNAGGAFS</sequence>
<evidence type="ECO:0000256" key="2">
    <source>
        <dbReference type="ARBA" id="ARBA00022692"/>
    </source>
</evidence>
<proteinExistence type="predicted"/>
<feature type="domain" description="GTD-binding" evidence="7">
    <location>
        <begin position="313"/>
        <end position="411"/>
    </location>
</feature>
<keyword evidence="9" id="KW-1185">Reference proteome</keyword>
<reference evidence="8 9" key="1">
    <citation type="journal article" date="2019" name="G3 (Bethesda)">
        <title>Sequencing of a Wild Apple (Malus baccata) Genome Unravels the Differences Between Cultivated and Wild Apple Species Regarding Disease Resistance and Cold Tolerance.</title>
        <authorList>
            <person name="Chen X."/>
        </authorList>
    </citation>
    <scope>NUCLEOTIDE SEQUENCE [LARGE SCALE GENOMIC DNA]</scope>
    <source>
        <strain evidence="9">cv. Shandingzi</strain>
        <tissue evidence="8">Leaves</tissue>
    </source>
</reference>
<evidence type="ECO:0000256" key="4">
    <source>
        <dbReference type="ARBA" id="ARBA00023136"/>
    </source>
</evidence>
<comment type="caution">
    <text evidence="8">The sequence shown here is derived from an EMBL/GenBank/DDBJ whole genome shotgun (WGS) entry which is preliminary data.</text>
</comment>
<evidence type="ECO:0000256" key="5">
    <source>
        <dbReference type="SAM" id="Coils"/>
    </source>
</evidence>
<feature type="domain" description="GTD-binding" evidence="7">
    <location>
        <begin position="48"/>
        <end position="146"/>
    </location>
</feature>
<gene>
    <name evidence="8" type="ORF">C1H46_034240</name>
</gene>
<evidence type="ECO:0000259" key="7">
    <source>
        <dbReference type="PROSITE" id="PS51775"/>
    </source>
</evidence>
<feature type="region of interest" description="Disordered" evidence="6">
    <location>
        <begin position="486"/>
        <end position="531"/>
    </location>
</feature>
<evidence type="ECO:0000256" key="1">
    <source>
        <dbReference type="ARBA" id="ARBA00004370"/>
    </source>
</evidence>
<name>A0A540L123_MALBA</name>
<evidence type="ECO:0000256" key="6">
    <source>
        <dbReference type="SAM" id="MobiDB-lite"/>
    </source>
</evidence>
<protein>
    <recommendedName>
        <fullName evidence="7">GTD-binding domain-containing protein</fullName>
    </recommendedName>
</protein>
<dbReference type="GO" id="GO:0080115">
    <property type="term" value="F:myosin XI tail binding"/>
    <property type="evidence" value="ECO:0007669"/>
    <property type="project" value="UniProtKB-ARBA"/>
</dbReference>
<keyword evidence="2" id="KW-0812">Transmembrane</keyword>
<organism evidence="8 9">
    <name type="scientific">Malus baccata</name>
    <name type="common">Siberian crab apple</name>
    <name type="synonym">Pyrus baccata</name>
    <dbReference type="NCBI Taxonomy" id="106549"/>
    <lineage>
        <taxon>Eukaryota</taxon>
        <taxon>Viridiplantae</taxon>
        <taxon>Streptophyta</taxon>
        <taxon>Embryophyta</taxon>
        <taxon>Tracheophyta</taxon>
        <taxon>Spermatophyta</taxon>
        <taxon>Magnoliopsida</taxon>
        <taxon>eudicotyledons</taxon>
        <taxon>Gunneridae</taxon>
        <taxon>Pentapetalae</taxon>
        <taxon>rosids</taxon>
        <taxon>fabids</taxon>
        <taxon>Rosales</taxon>
        <taxon>Rosaceae</taxon>
        <taxon>Amygdaloideae</taxon>
        <taxon>Maleae</taxon>
        <taxon>Malus</taxon>
    </lineage>
</organism>
<evidence type="ECO:0000313" key="8">
    <source>
        <dbReference type="EMBL" id="TQD80186.1"/>
    </source>
</evidence>
<feature type="coiled-coil region" evidence="5">
    <location>
        <begin position="732"/>
        <end position="759"/>
    </location>
</feature>
<keyword evidence="3" id="KW-1133">Transmembrane helix</keyword>
<dbReference type="PANTHER" id="PTHR31422">
    <property type="entry name" value="BNAANNG28530D PROTEIN"/>
    <property type="match status" value="1"/>
</dbReference>
<dbReference type="PROSITE" id="PS51775">
    <property type="entry name" value="GTD_BINDING"/>
    <property type="match status" value="2"/>
</dbReference>
<dbReference type="STRING" id="106549.A0A540L123"/>
<dbReference type="Pfam" id="PF04576">
    <property type="entry name" value="Zein-binding"/>
    <property type="match status" value="2"/>
</dbReference>